<comment type="caution">
    <text evidence="3">The sequence shown here is derived from an EMBL/GenBank/DDBJ whole genome shotgun (WGS) entry which is preliminary data.</text>
</comment>
<keyword evidence="6" id="KW-1185">Reference proteome</keyword>
<evidence type="ECO:0000256" key="1">
    <source>
        <dbReference type="SAM" id="SignalP"/>
    </source>
</evidence>
<dbReference type="Proteomes" id="UP000663842">
    <property type="component" value="Unassembled WGS sequence"/>
</dbReference>
<proteinExistence type="predicted"/>
<keyword evidence="1" id="KW-0732">Signal</keyword>
<evidence type="ECO:0000313" key="4">
    <source>
        <dbReference type="EMBL" id="CAF3941050.1"/>
    </source>
</evidence>
<accession>A0A816PQP2</accession>
<feature type="chain" id="PRO_5036413067" evidence="1">
    <location>
        <begin position="27"/>
        <end position="95"/>
    </location>
</feature>
<evidence type="ECO:0000313" key="2">
    <source>
        <dbReference type="EMBL" id="CAF2045553.1"/>
    </source>
</evidence>
<sequence>MNSRAIFFLCSVAVFLLMISSSVVTADDQYYPKARKISNGAWLSAQHFQPLDKRGRFVFREAPNAHHYDSSKDYRFMNDDAQDADSSVDKRNWRL</sequence>
<dbReference type="Proteomes" id="UP000663856">
    <property type="component" value="Unassembled WGS sequence"/>
</dbReference>
<dbReference type="Proteomes" id="UP000663887">
    <property type="component" value="Unassembled WGS sequence"/>
</dbReference>
<evidence type="ECO:0000313" key="5">
    <source>
        <dbReference type="EMBL" id="CAF4004194.1"/>
    </source>
</evidence>
<dbReference type="EMBL" id="CAJNRG010002843">
    <property type="protein sequence ID" value="CAF2051751.1"/>
    <property type="molecule type" value="Genomic_DNA"/>
</dbReference>
<evidence type="ECO:0000313" key="7">
    <source>
        <dbReference type="Proteomes" id="UP000663887"/>
    </source>
</evidence>
<dbReference type="Proteomes" id="UP000663866">
    <property type="component" value="Unassembled WGS sequence"/>
</dbReference>
<feature type="signal peptide" evidence="1">
    <location>
        <begin position="1"/>
        <end position="26"/>
    </location>
</feature>
<name>A0A816PQP2_9BILA</name>
<evidence type="ECO:0000313" key="3">
    <source>
        <dbReference type="EMBL" id="CAF2051751.1"/>
    </source>
</evidence>
<protein>
    <submittedName>
        <fullName evidence="3">Uncharacterized protein</fullName>
    </submittedName>
</protein>
<dbReference type="EMBL" id="CAJNRF010003008">
    <property type="protein sequence ID" value="CAF2045553.1"/>
    <property type="molecule type" value="Genomic_DNA"/>
</dbReference>
<gene>
    <name evidence="4" type="ORF">OVN521_LOCUS11684</name>
    <name evidence="5" type="ORF">UXM345_LOCUS16363</name>
    <name evidence="2" type="ORF">WKI299_LOCUS9121</name>
    <name evidence="3" type="ORF">XDN619_LOCUS8655</name>
</gene>
<reference evidence="3" key="1">
    <citation type="submission" date="2021-02" db="EMBL/GenBank/DDBJ databases">
        <authorList>
            <person name="Nowell W R."/>
        </authorList>
    </citation>
    <scope>NUCLEOTIDE SEQUENCE</scope>
</reference>
<evidence type="ECO:0000313" key="6">
    <source>
        <dbReference type="Proteomes" id="UP000663866"/>
    </source>
</evidence>
<dbReference type="EMBL" id="CAJOBG010001575">
    <property type="protein sequence ID" value="CAF3941050.1"/>
    <property type="molecule type" value="Genomic_DNA"/>
</dbReference>
<dbReference type="AlphaFoldDB" id="A0A816PQP2"/>
<dbReference type="EMBL" id="CAJOBF010002025">
    <property type="protein sequence ID" value="CAF4004194.1"/>
    <property type="molecule type" value="Genomic_DNA"/>
</dbReference>
<organism evidence="3 7">
    <name type="scientific">Rotaria magnacalcarata</name>
    <dbReference type="NCBI Taxonomy" id="392030"/>
    <lineage>
        <taxon>Eukaryota</taxon>
        <taxon>Metazoa</taxon>
        <taxon>Spiralia</taxon>
        <taxon>Gnathifera</taxon>
        <taxon>Rotifera</taxon>
        <taxon>Eurotatoria</taxon>
        <taxon>Bdelloidea</taxon>
        <taxon>Philodinida</taxon>
        <taxon>Philodinidae</taxon>
        <taxon>Rotaria</taxon>
    </lineage>
</organism>